<protein>
    <recommendedName>
        <fullName evidence="10">FAD/NAD(P)-binding domain-containing protein</fullName>
    </recommendedName>
</protein>
<comment type="cofactor">
    <cofactor evidence="1">
        <name>FAD</name>
        <dbReference type="ChEBI" id="CHEBI:57692"/>
    </cofactor>
</comment>
<dbReference type="GO" id="GO:0004497">
    <property type="term" value="F:monooxygenase activity"/>
    <property type="evidence" value="ECO:0007669"/>
    <property type="project" value="UniProtKB-KW"/>
</dbReference>
<name>A0A381XJQ9_9ZZZZ</name>
<dbReference type="InterPro" id="IPR050775">
    <property type="entry name" value="FAD-binding_Monooxygenases"/>
</dbReference>
<dbReference type="SUPFAM" id="SSF51905">
    <property type="entry name" value="FAD/NAD(P)-binding domain"/>
    <property type="match status" value="1"/>
</dbReference>
<gene>
    <name evidence="9" type="ORF">METZ01_LOCUS117822</name>
</gene>
<evidence type="ECO:0000256" key="6">
    <source>
        <dbReference type="ARBA" id="ARBA00023002"/>
    </source>
</evidence>
<keyword evidence="7" id="KW-0503">Monooxygenase</keyword>
<feature type="transmembrane region" description="Helical" evidence="8">
    <location>
        <begin position="12"/>
        <end position="32"/>
    </location>
</feature>
<keyword evidence="6" id="KW-0560">Oxidoreductase</keyword>
<evidence type="ECO:0000256" key="3">
    <source>
        <dbReference type="ARBA" id="ARBA00022630"/>
    </source>
</evidence>
<keyword evidence="8" id="KW-1133">Transmembrane helix</keyword>
<evidence type="ECO:0000313" key="9">
    <source>
        <dbReference type="EMBL" id="SVA64968.1"/>
    </source>
</evidence>
<accession>A0A381XJQ9</accession>
<reference evidence="9" key="1">
    <citation type="submission" date="2018-05" db="EMBL/GenBank/DDBJ databases">
        <authorList>
            <person name="Lanie J.A."/>
            <person name="Ng W.-L."/>
            <person name="Kazmierczak K.M."/>
            <person name="Andrzejewski T.M."/>
            <person name="Davidsen T.M."/>
            <person name="Wayne K.J."/>
            <person name="Tettelin H."/>
            <person name="Glass J.I."/>
            <person name="Rusch D."/>
            <person name="Podicherti R."/>
            <person name="Tsui H.-C.T."/>
            <person name="Winkler M.E."/>
        </authorList>
    </citation>
    <scope>NUCLEOTIDE SEQUENCE</scope>
</reference>
<evidence type="ECO:0000256" key="5">
    <source>
        <dbReference type="ARBA" id="ARBA00022857"/>
    </source>
</evidence>
<dbReference type="PANTHER" id="PTHR43098">
    <property type="entry name" value="L-ORNITHINE N(5)-MONOOXYGENASE-RELATED"/>
    <property type="match status" value="1"/>
</dbReference>
<evidence type="ECO:0000256" key="1">
    <source>
        <dbReference type="ARBA" id="ARBA00001974"/>
    </source>
</evidence>
<evidence type="ECO:0000256" key="7">
    <source>
        <dbReference type="ARBA" id="ARBA00023033"/>
    </source>
</evidence>
<keyword evidence="4" id="KW-0274">FAD</keyword>
<keyword evidence="8" id="KW-0472">Membrane</keyword>
<proteinExistence type="inferred from homology"/>
<dbReference type="Gene3D" id="3.50.50.60">
    <property type="entry name" value="FAD/NAD(P)-binding domain"/>
    <property type="match status" value="1"/>
</dbReference>
<dbReference type="PANTHER" id="PTHR43098:SF3">
    <property type="entry name" value="L-ORNITHINE N(5)-MONOOXYGENASE-RELATED"/>
    <property type="match status" value="1"/>
</dbReference>
<dbReference type="InterPro" id="IPR036188">
    <property type="entry name" value="FAD/NAD-bd_sf"/>
</dbReference>
<evidence type="ECO:0000256" key="4">
    <source>
        <dbReference type="ARBA" id="ARBA00022827"/>
    </source>
</evidence>
<comment type="similarity">
    <text evidence="2">Belongs to the FAD-binding monooxygenase family.</text>
</comment>
<dbReference type="AlphaFoldDB" id="A0A381XJQ9"/>
<sequence>MTSNQKTRPVGISPILDTVVVGAGFAGLYQLYKLRQLGLQAIAFEAGGDVGGTWYWNRYPG</sequence>
<keyword evidence="5" id="KW-0521">NADP</keyword>
<evidence type="ECO:0000256" key="8">
    <source>
        <dbReference type="SAM" id="Phobius"/>
    </source>
</evidence>
<keyword evidence="8" id="KW-0812">Transmembrane</keyword>
<evidence type="ECO:0008006" key="10">
    <source>
        <dbReference type="Google" id="ProtNLM"/>
    </source>
</evidence>
<keyword evidence="3" id="KW-0285">Flavoprotein</keyword>
<feature type="non-terminal residue" evidence="9">
    <location>
        <position position="61"/>
    </location>
</feature>
<organism evidence="9">
    <name type="scientific">marine metagenome</name>
    <dbReference type="NCBI Taxonomy" id="408172"/>
    <lineage>
        <taxon>unclassified sequences</taxon>
        <taxon>metagenomes</taxon>
        <taxon>ecological metagenomes</taxon>
    </lineage>
</organism>
<dbReference type="EMBL" id="UINC01015427">
    <property type="protein sequence ID" value="SVA64968.1"/>
    <property type="molecule type" value="Genomic_DNA"/>
</dbReference>
<evidence type="ECO:0000256" key="2">
    <source>
        <dbReference type="ARBA" id="ARBA00010139"/>
    </source>
</evidence>
<dbReference type="Pfam" id="PF13450">
    <property type="entry name" value="NAD_binding_8"/>
    <property type="match status" value="1"/>
</dbReference>